<dbReference type="PRINTS" id="PR00469">
    <property type="entry name" value="PNDRDTASEII"/>
</dbReference>
<dbReference type="Gene3D" id="3.50.50.60">
    <property type="entry name" value="FAD/NAD(P)-binding domain"/>
    <property type="match status" value="2"/>
</dbReference>
<dbReference type="Proteomes" id="UP000254425">
    <property type="component" value="Chromosome"/>
</dbReference>
<evidence type="ECO:0000313" key="2">
    <source>
        <dbReference type="EMBL" id="AXK37505.1"/>
    </source>
</evidence>
<proteinExistence type="predicted"/>
<dbReference type="GO" id="GO:0003955">
    <property type="term" value="F:NAD(P)H dehydrogenase (quinone) activity"/>
    <property type="evidence" value="ECO:0007669"/>
    <property type="project" value="TreeGrafter"/>
</dbReference>
<dbReference type="SUPFAM" id="SSF51905">
    <property type="entry name" value="FAD/NAD(P)-binding domain"/>
    <property type="match status" value="1"/>
</dbReference>
<keyword evidence="3" id="KW-1185">Reference proteome</keyword>
<evidence type="ECO:0000259" key="1">
    <source>
        <dbReference type="Pfam" id="PF07992"/>
    </source>
</evidence>
<dbReference type="InterPro" id="IPR036188">
    <property type="entry name" value="FAD/NAD-bd_sf"/>
</dbReference>
<accession>A0A345Y0T9</accession>
<dbReference type="Pfam" id="PF07992">
    <property type="entry name" value="Pyr_redox_2"/>
    <property type="match status" value="1"/>
</dbReference>
<dbReference type="PANTHER" id="PTHR43014">
    <property type="entry name" value="MERCURIC REDUCTASE"/>
    <property type="match status" value="1"/>
</dbReference>
<dbReference type="GO" id="GO:0050660">
    <property type="term" value="F:flavin adenine dinucleotide binding"/>
    <property type="evidence" value="ECO:0007669"/>
    <property type="project" value="TreeGrafter"/>
</dbReference>
<evidence type="ECO:0000313" key="3">
    <source>
        <dbReference type="Proteomes" id="UP000254425"/>
    </source>
</evidence>
<dbReference type="PANTHER" id="PTHR43014:SF2">
    <property type="entry name" value="MERCURIC REDUCTASE"/>
    <property type="match status" value="1"/>
</dbReference>
<organism evidence="2 3">
    <name type="scientific">Streptomyces armeniacus</name>
    <dbReference type="NCBI Taxonomy" id="83291"/>
    <lineage>
        <taxon>Bacteria</taxon>
        <taxon>Bacillati</taxon>
        <taxon>Actinomycetota</taxon>
        <taxon>Actinomycetes</taxon>
        <taxon>Kitasatosporales</taxon>
        <taxon>Streptomycetaceae</taxon>
        <taxon>Streptomyces</taxon>
    </lineage>
</organism>
<reference evidence="2 3" key="1">
    <citation type="submission" date="2018-07" db="EMBL/GenBank/DDBJ databases">
        <title>Draft genome of the type strain Streptomyces armeniacus ATCC 15676.</title>
        <authorList>
            <person name="Labana P."/>
            <person name="Gosse J.T."/>
            <person name="Boddy C.N."/>
        </authorList>
    </citation>
    <scope>NUCLEOTIDE SEQUENCE [LARGE SCALE GENOMIC DNA]</scope>
    <source>
        <strain evidence="2 3">ATCC 15676</strain>
    </source>
</reference>
<dbReference type="KEGG" id="sarm:DVA86_20615"/>
<name>A0A345Y0T9_9ACTN</name>
<dbReference type="InterPro" id="IPR023753">
    <property type="entry name" value="FAD/NAD-binding_dom"/>
</dbReference>
<feature type="domain" description="FAD/NAD(P)-binding" evidence="1">
    <location>
        <begin position="5"/>
        <end position="120"/>
    </location>
</feature>
<dbReference type="PRINTS" id="PR00368">
    <property type="entry name" value="FADPNR"/>
</dbReference>
<dbReference type="EMBL" id="CP031320">
    <property type="protein sequence ID" value="AXK37505.1"/>
    <property type="molecule type" value="Genomic_DNA"/>
</dbReference>
<sequence length="300" mass="31177">MRVTKLLVVGAGPAGVAAALMASSLGMRTTLIEAGQVGEKLQAIGALENVPGGWSKGAELAEGLATDVERLQAGGRCALVHGQVERIVGTDDQVEVVLASGGTLVGNAAVVATGVHSLRTQDVDWIDASAELTLPPLWRTSAGELEAARHTVVLGGDRPLGTWLRAHPHAAVELEVLYPAVDAYKIAEVAEDPRVRAYEIEHVVAQTSVDGVHLTVEQTVGGLLTVTADVVLGNMGSKPAVPDGDLVRGPDGYCPPTVQHPRILIAGDLRSARFQRIASAQGSGAEAVLAHYYRAVDAPN</sequence>
<protein>
    <submittedName>
        <fullName evidence="2">Oxidoreductase</fullName>
    </submittedName>
</protein>
<dbReference type="AlphaFoldDB" id="A0A345Y0T9"/>
<gene>
    <name evidence="2" type="ORF">DVA86_20615</name>
</gene>